<dbReference type="EMBL" id="CH916373">
    <property type="protein sequence ID" value="EDV94769.1"/>
    <property type="molecule type" value="Genomic_DNA"/>
</dbReference>
<dbReference type="HOGENOM" id="CLU_895081_0_0_1"/>
<sequence>MGIAPSLPKRGCPCPRRCHPECDIRHGAYRSRHGFIYRTPALAKCQPRCGRSNTEVVCRPAGRTPLRQVPRYSNTDIDYCCCPTPAPSAPPVRQMRSSSSINCCFRPPESKKPHSCRINECQGARYGPMRQLPPVALPLPSRWTPPSQNLSSVPIPDEIPDEPCDPYYNYDRNQPQAVNTLANFDLNRFDRDSAGHARRRNVSIRSYVDYDYDAGNHVNTHPPFAQDSLMPAHLIPCPYQNQPAQRNLYPSHQLDHMPHSSRQNDFSYIPHAFRR</sequence>
<name>B4JSM9_DROGR</name>
<protein>
    <submittedName>
        <fullName evidence="1">GH17823</fullName>
    </submittedName>
</protein>
<dbReference type="Proteomes" id="UP000001070">
    <property type="component" value="Unassembled WGS sequence"/>
</dbReference>
<dbReference type="FunCoup" id="B4JSM9">
    <property type="interactions" value="1"/>
</dbReference>
<evidence type="ECO:0000313" key="1">
    <source>
        <dbReference type="EMBL" id="EDV94769.1"/>
    </source>
</evidence>
<evidence type="ECO:0000313" key="2">
    <source>
        <dbReference type="Proteomes" id="UP000001070"/>
    </source>
</evidence>
<dbReference type="InParanoid" id="B4JSM9"/>
<proteinExistence type="predicted"/>
<keyword evidence="2" id="KW-1185">Reference proteome</keyword>
<reference evidence="1 2" key="1">
    <citation type="journal article" date="2007" name="Nature">
        <title>Evolution of genes and genomes on the Drosophila phylogeny.</title>
        <authorList>
            <consortium name="Drosophila 12 Genomes Consortium"/>
            <person name="Clark A.G."/>
            <person name="Eisen M.B."/>
            <person name="Smith D.R."/>
            <person name="Bergman C.M."/>
            <person name="Oliver B."/>
            <person name="Markow T.A."/>
            <person name="Kaufman T.C."/>
            <person name="Kellis M."/>
            <person name="Gelbart W."/>
            <person name="Iyer V.N."/>
            <person name="Pollard D.A."/>
            <person name="Sackton T.B."/>
            <person name="Larracuente A.M."/>
            <person name="Singh N.D."/>
            <person name="Abad J.P."/>
            <person name="Abt D.N."/>
            <person name="Adryan B."/>
            <person name="Aguade M."/>
            <person name="Akashi H."/>
            <person name="Anderson W.W."/>
            <person name="Aquadro C.F."/>
            <person name="Ardell D.H."/>
            <person name="Arguello R."/>
            <person name="Artieri C.G."/>
            <person name="Barbash D.A."/>
            <person name="Barker D."/>
            <person name="Barsanti P."/>
            <person name="Batterham P."/>
            <person name="Batzoglou S."/>
            <person name="Begun D."/>
            <person name="Bhutkar A."/>
            <person name="Blanco E."/>
            <person name="Bosak S.A."/>
            <person name="Bradley R.K."/>
            <person name="Brand A.D."/>
            <person name="Brent M.R."/>
            <person name="Brooks A.N."/>
            <person name="Brown R.H."/>
            <person name="Butlin R.K."/>
            <person name="Caggese C."/>
            <person name="Calvi B.R."/>
            <person name="Bernardo de Carvalho A."/>
            <person name="Caspi A."/>
            <person name="Castrezana S."/>
            <person name="Celniker S.E."/>
            <person name="Chang J.L."/>
            <person name="Chapple C."/>
            <person name="Chatterji S."/>
            <person name="Chinwalla A."/>
            <person name="Civetta A."/>
            <person name="Clifton S.W."/>
            <person name="Comeron J.M."/>
            <person name="Costello J.C."/>
            <person name="Coyne J.A."/>
            <person name="Daub J."/>
            <person name="David R.G."/>
            <person name="Delcher A.L."/>
            <person name="Delehaunty K."/>
            <person name="Do C.B."/>
            <person name="Ebling H."/>
            <person name="Edwards K."/>
            <person name="Eickbush T."/>
            <person name="Evans J.D."/>
            <person name="Filipski A."/>
            <person name="Findeiss S."/>
            <person name="Freyhult E."/>
            <person name="Fulton L."/>
            <person name="Fulton R."/>
            <person name="Garcia A.C."/>
            <person name="Gardiner A."/>
            <person name="Garfield D.A."/>
            <person name="Garvin B.E."/>
            <person name="Gibson G."/>
            <person name="Gilbert D."/>
            <person name="Gnerre S."/>
            <person name="Godfrey J."/>
            <person name="Good R."/>
            <person name="Gotea V."/>
            <person name="Gravely B."/>
            <person name="Greenberg A.J."/>
            <person name="Griffiths-Jones S."/>
            <person name="Gross S."/>
            <person name="Guigo R."/>
            <person name="Gustafson E.A."/>
            <person name="Haerty W."/>
            <person name="Hahn M.W."/>
            <person name="Halligan D.L."/>
            <person name="Halpern A.L."/>
            <person name="Halter G.M."/>
            <person name="Han M.V."/>
            <person name="Heger A."/>
            <person name="Hillier L."/>
            <person name="Hinrichs A.S."/>
            <person name="Holmes I."/>
            <person name="Hoskins R.A."/>
            <person name="Hubisz M.J."/>
            <person name="Hultmark D."/>
            <person name="Huntley M.A."/>
            <person name="Jaffe D.B."/>
            <person name="Jagadeeshan S."/>
            <person name="Jeck W.R."/>
            <person name="Johnson J."/>
            <person name="Jones C.D."/>
            <person name="Jordan W.C."/>
            <person name="Karpen G.H."/>
            <person name="Kataoka E."/>
            <person name="Keightley P.D."/>
            <person name="Kheradpour P."/>
            <person name="Kirkness E.F."/>
            <person name="Koerich L.B."/>
            <person name="Kristiansen K."/>
            <person name="Kudrna D."/>
            <person name="Kulathinal R.J."/>
            <person name="Kumar S."/>
            <person name="Kwok R."/>
            <person name="Lander E."/>
            <person name="Langley C.H."/>
            <person name="Lapoint R."/>
            <person name="Lazzaro B.P."/>
            <person name="Lee S.J."/>
            <person name="Levesque L."/>
            <person name="Li R."/>
            <person name="Lin C.F."/>
            <person name="Lin M.F."/>
            <person name="Lindblad-Toh K."/>
            <person name="Llopart A."/>
            <person name="Long M."/>
            <person name="Low L."/>
            <person name="Lozovsky E."/>
            <person name="Lu J."/>
            <person name="Luo M."/>
            <person name="Machado C.A."/>
            <person name="Makalowski W."/>
            <person name="Marzo M."/>
            <person name="Matsuda M."/>
            <person name="Matzkin L."/>
            <person name="McAllister B."/>
            <person name="McBride C.S."/>
            <person name="McKernan B."/>
            <person name="McKernan K."/>
            <person name="Mendez-Lago M."/>
            <person name="Minx P."/>
            <person name="Mollenhauer M.U."/>
            <person name="Montooth K."/>
            <person name="Mount S.M."/>
            <person name="Mu X."/>
            <person name="Myers E."/>
            <person name="Negre B."/>
            <person name="Newfeld S."/>
            <person name="Nielsen R."/>
            <person name="Noor M.A."/>
            <person name="O'Grady P."/>
            <person name="Pachter L."/>
            <person name="Papaceit M."/>
            <person name="Parisi M.J."/>
            <person name="Parisi M."/>
            <person name="Parts L."/>
            <person name="Pedersen J.S."/>
            <person name="Pesole G."/>
            <person name="Phillippy A.M."/>
            <person name="Ponting C.P."/>
            <person name="Pop M."/>
            <person name="Porcelli D."/>
            <person name="Powell J.R."/>
            <person name="Prohaska S."/>
            <person name="Pruitt K."/>
            <person name="Puig M."/>
            <person name="Quesneville H."/>
            <person name="Ram K.R."/>
            <person name="Rand D."/>
            <person name="Rasmussen M.D."/>
            <person name="Reed L.K."/>
            <person name="Reenan R."/>
            <person name="Reily A."/>
            <person name="Remington K.A."/>
            <person name="Rieger T.T."/>
            <person name="Ritchie M.G."/>
            <person name="Robin C."/>
            <person name="Rogers Y.H."/>
            <person name="Rohde C."/>
            <person name="Rozas J."/>
            <person name="Rubenfield M.J."/>
            <person name="Ruiz A."/>
            <person name="Russo S."/>
            <person name="Salzberg S.L."/>
            <person name="Sanchez-Gracia A."/>
            <person name="Saranga D.J."/>
            <person name="Sato H."/>
            <person name="Schaeffer S.W."/>
            <person name="Schatz M.C."/>
            <person name="Schlenke T."/>
            <person name="Schwartz R."/>
            <person name="Segarra C."/>
            <person name="Singh R.S."/>
            <person name="Sirot L."/>
            <person name="Sirota M."/>
            <person name="Sisneros N.B."/>
            <person name="Smith C.D."/>
            <person name="Smith T.F."/>
            <person name="Spieth J."/>
            <person name="Stage D.E."/>
            <person name="Stark A."/>
            <person name="Stephan W."/>
            <person name="Strausberg R.L."/>
            <person name="Strempel S."/>
            <person name="Sturgill D."/>
            <person name="Sutton G."/>
            <person name="Sutton G.G."/>
            <person name="Tao W."/>
            <person name="Teichmann S."/>
            <person name="Tobari Y.N."/>
            <person name="Tomimura Y."/>
            <person name="Tsolas J.M."/>
            <person name="Valente V.L."/>
            <person name="Venter E."/>
            <person name="Venter J.C."/>
            <person name="Vicario S."/>
            <person name="Vieira F.G."/>
            <person name="Vilella A.J."/>
            <person name="Villasante A."/>
            <person name="Walenz B."/>
            <person name="Wang J."/>
            <person name="Wasserman M."/>
            <person name="Watts T."/>
            <person name="Wilson D."/>
            <person name="Wilson R.K."/>
            <person name="Wing R.A."/>
            <person name="Wolfner M.F."/>
            <person name="Wong A."/>
            <person name="Wong G.K."/>
            <person name="Wu C.I."/>
            <person name="Wu G."/>
            <person name="Yamamoto D."/>
            <person name="Yang H.P."/>
            <person name="Yang S.P."/>
            <person name="Yorke J.A."/>
            <person name="Yoshida K."/>
            <person name="Zdobnov E."/>
            <person name="Zhang P."/>
            <person name="Zhang Y."/>
            <person name="Zimin A.V."/>
            <person name="Baldwin J."/>
            <person name="Abdouelleil A."/>
            <person name="Abdulkadir J."/>
            <person name="Abebe A."/>
            <person name="Abera B."/>
            <person name="Abreu J."/>
            <person name="Acer S.C."/>
            <person name="Aftuck L."/>
            <person name="Alexander A."/>
            <person name="An P."/>
            <person name="Anderson E."/>
            <person name="Anderson S."/>
            <person name="Arachi H."/>
            <person name="Azer M."/>
            <person name="Bachantsang P."/>
            <person name="Barry A."/>
            <person name="Bayul T."/>
            <person name="Berlin A."/>
            <person name="Bessette D."/>
            <person name="Bloom T."/>
            <person name="Blye J."/>
            <person name="Boguslavskiy L."/>
            <person name="Bonnet C."/>
            <person name="Boukhgalter B."/>
            <person name="Bourzgui I."/>
            <person name="Brown A."/>
            <person name="Cahill P."/>
            <person name="Channer S."/>
            <person name="Cheshatsang Y."/>
            <person name="Chuda L."/>
            <person name="Citroen M."/>
            <person name="Collymore A."/>
            <person name="Cooke P."/>
            <person name="Costello M."/>
            <person name="D'Aco K."/>
            <person name="Daza R."/>
            <person name="De Haan G."/>
            <person name="DeGray S."/>
            <person name="DeMaso C."/>
            <person name="Dhargay N."/>
            <person name="Dooley K."/>
            <person name="Dooley E."/>
            <person name="Doricent M."/>
            <person name="Dorje P."/>
            <person name="Dorjee K."/>
            <person name="Dupes A."/>
            <person name="Elong R."/>
            <person name="Falk J."/>
            <person name="Farina A."/>
            <person name="Faro S."/>
            <person name="Ferguson D."/>
            <person name="Fisher S."/>
            <person name="Foley C.D."/>
            <person name="Franke A."/>
            <person name="Friedrich D."/>
            <person name="Gadbois L."/>
            <person name="Gearin G."/>
            <person name="Gearin C.R."/>
            <person name="Giannoukos G."/>
            <person name="Goode T."/>
            <person name="Graham J."/>
            <person name="Grandbois E."/>
            <person name="Grewal S."/>
            <person name="Gyaltsen K."/>
            <person name="Hafez N."/>
            <person name="Hagos B."/>
            <person name="Hall J."/>
            <person name="Henson C."/>
            <person name="Hollinger A."/>
            <person name="Honan T."/>
            <person name="Huard M.D."/>
            <person name="Hughes L."/>
            <person name="Hurhula B."/>
            <person name="Husby M.E."/>
            <person name="Kamat A."/>
            <person name="Kanga B."/>
            <person name="Kashin S."/>
            <person name="Khazanovich D."/>
            <person name="Kisner P."/>
            <person name="Lance K."/>
            <person name="Lara M."/>
            <person name="Lee W."/>
            <person name="Lennon N."/>
            <person name="Letendre F."/>
            <person name="LeVine R."/>
            <person name="Lipovsky A."/>
            <person name="Liu X."/>
            <person name="Liu J."/>
            <person name="Liu S."/>
            <person name="Lokyitsang T."/>
            <person name="Lokyitsang Y."/>
            <person name="Lubonja R."/>
            <person name="Lui A."/>
            <person name="MacDonald P."/>
            <person name="Magnisalis V."/>
            <person name="Maru K."/>
            <person name="Matthews C."/>
            <person name="McCusker W."/>
            <person name="McDonough S."/>
            <person name="Mehta T."/>
            <person name="Meldrim J."/>
            <person name="Meneus L."/>
            <person name="Mihai O."/>
            <person name="Mihalev A."/>
            <person name="Mihova T."/>
            <person name="Mittelman R."/>
            <person name="Mlenga V."/>
            <person name="Montmayeur A."/>
            <person name="Mulrain L."/>
            <person name="Navidi A."/>
            <person name="Naylor J."/>
            <person name="Negash T."/>
            <person name="Nguyen T."/>
            <person name="Nguyen N."/>
            <person name="Nicol R."/>
            <person name="Norbu C."/>
            <person name="Norbu N."/>
            <person name="Novod N."/>
            <person name="O'Neill B."/>
            <person name="Osman S."/>
            <person name="Markiewicz E."/>
            <person name="Oyono O.L."/>
            <person name="Patti C."/>
            <person name="Phunkhang P."/>
            <person name="Pierre F."/>
            <person name="Priest M."/>
            <person name="Raghuraman S."/>
            <person name="Rege F."/>
            <person name="Reyes R."/>
            <person name="Rise C."/>
            <person name="Rogov P."/>
            <person name="Ross K."/>
            <person name="Ryan E."/>
            <person name="Settipalli S."/>
            <person name="Shea T."/>
            <person name="Sherpa N."/>
            <person name="Shi L."/>
            <person name="Shih D."/>
            <person name="Sparrow T."/>
            <person name="Spaulding J."/>
            <person name="Stalker J."/>
            <person name="Stange-Thomann N."/>
            <person name="Stavropoulos S."/>
            <person name="Stone C."/>
            <person name="Strader C."/>
            <person name="Tesfaye S."/>
            <person name="Thomson T."/>
            <person name="Thoulutsang Y."/>
            <person name="Thoulutsang D."/>
            <person name="Topham K."/>
            <person name="Topping I."/>
            <person name="Tsamla T."/>
            <person name="Vassiliev H."/>
            <person name="Vo A."/>
            <person name="Wangchuk T."/>
            <person name="Wangdi T."/>
            <person name="Weiand M."/>
            <person name="Wilkinson J."/>
            <person name="Wilson A."/>
            <person name="Yadav S."/>
            <person name="Young G."/>
            <person name="Yu Q."/>
            <person name="Zembek L."/>
            <person name="Zhong D."/>
            <person name="Zimmer A."/>
            <person name="Zwirko Z."/>
            <person name="Jaffe D.B."/>
            <person name="Alvarez P."/>
            <person name="Brockman W."/>
            <person name="Butler J."/>
            <person name="Chin C."/>
            <person name="Gnerre S."/>
            <person name="Grabherr M."/>
            <person name="Kleber M."/>
            <person name="Mauceli E."/>
            <person name="MacCallum I."/>
        </authorList>
    </citation>
    <scope>NUCLEOTIDE SEQUENCE [LARGE SCALE GENOMIC DNA]</scope>
    <source>
        <strain evidence="2">Tucson 15287-2541.00</strain>
    </source>
</reference>
<accession>B4JSM9</accession>
<dbReference type="OrthoDB" id="7869428at2759"/>
<gene>
    <name evidence="1" type="primary">Dgri\GH17823</name>
    <name evidence="1" type="ORF">Dgri_GH17823</name>
</gene>
<organism evidence="2">
    <name type="scientific">Drosophila grimshawi</name>
    <name type="common">Hawaiian fruit fly</name>
    <name type="synonym">Idiomyia grimshawi</name>
    <dbReference type="NCBI Taxonomy" id="7222"/>
    <lineage>
        <taxon>Eukaryota</taxon>
        <taxon>Metazoa</taxon>
        <taxon>Ecdysozoa</taxon>
        <taxon>Arthropoda</taxon>
        <taxon>Hexapoda</taxon>
        <taxon>Insecta</taxon>
        <taxon>Pterygota</taxon>
        <taxon>Neoptera</taxon>
        <taxon>Endopterygota</taxon>
        <taxon>Diptera</taxon>
        <taxon>Brachycera</taxon>
        <taxon>Muscomorpha</taxon>
        <taxon>Ephydroidea</taxon>
        <taxon>Drosophilidae</taxon>
        <taxon>Drosophila</taxon>
        <taxon>Hawaiian Drosophila</taxon>
    </lineage>
</organism>
<dbReference type="KEGG" id="dgr:6567657"/>
<dbReference type="AlphaFoldDB" id="B4JSM9"/>